<feature type="transmembrane region" description="Helical" evidence="8">
    <location>
        <begin position="304"/>
        <end position="322"/>
    </location>
</feature>
<evidence type="ECO:0000256" key="8">
    <source>
        <dbReference type="SAM" id="Phobius"/>
    </source>
</evidence>
<evidence type="ECO:0000256" key="7">
    <source>
        <dbReference type="ARBA" id="ARBA00023136"/>
    </source>
</evidence>
<keyword evidence="10" id="KW-1185">Reference proteome</keyword>
<feature type="transmembrane region" description="Helical" evidence="8">
    <location>
        <begin position="218"/>
        <end position="250"/>
    </location>
</feature>
<feature type="transmembrane region" description="Helical" evidence="8">
    <location>
        <begin position="122"/>
        <end position="140"/>
    </location>
</feature>
<dbReference type="Pfam" id="PF03845">
    <property type="entry name" value="Spore_permease"/>
    <property type="match status" value="1"/>
</dbReference>
<comment type="subcellular location">
    <subcellularLocation>
        <location evidence="1">Membrane</location>
        <topology evidence="1">Multi-pass membrane protein</topology>
    </subcellularLocation>
</comment>
<dbReference type="NCBIfam" id="TIGR00912">
    <property type="entry name" value="2A0309"/>
    <property type="match status" value="1"/>
</dbReference>
<dbReference type="Proteomes" id="UP000282311">
    <property type="component" value="Unassembled WGS sequence"/>
</dbReference>
<name>A0A3B0CHV2_9BACL</name>
<keyword evidence="7 8" id="KW-0472">Membrane</keyword>
<dbReference type="GO" id="GO:0016020">
    <property type="term" value="C:membrane"/>
    <property type="evidence" value="ECO:0007669"/>
    <property type="project" value="UniProtKB-SubCell"/>
</dbReference>
<protein>
    <submittedName>
        <fullName evidence="9">Uncharacterized protein</fullName>
    </submittedName>
</protein>
<keyword evidence="5 8" id="KW-0812">Transmembrane</keyword>
<evidence type="ECO:0000313" key="9">
    <source>
        <dbReference type="EMBL" id="RKN84782.1"/>
    </source>
</evidence>
<dbReference type="RefSeq" id="WP_120747524.1">
    <property type="nucleotide sequence ID" value="NZ_RBAH01000007.1"/>
</dbReference>
<dbReference type="AlphaFoldDB" id="A0A3B0CHV2"/>
<feature type="transmembrane region" description="Helical" evidence="8">
    <location>
        <begin position="40"/>
        <end position="61"/>
    </location>
</feature>
<dbReference type="GO" id="GO:0009847">
    <property type="term" value="P:spore germination"/>
    <property type="evidence" value="ECO:0007669"/>
    <property type="project" value="InterPro"/>
</dbReference>
<proteinExistence type="inferred from homology"/>
<dbReference type="OrthoDB" id="2078716at2"/>
<feature type="transmembrane region" description="Helical" evidence="8">
    <location>
        <begin position="12"/>
        <end position="34"/>
    </location>
</feature>
<dbReference type="PANTHER" id="PTHR34975:SF2">
    <property type="entry name" value="SPORE GERMINATION PROTEIN A2"/>
    <property type="match status" value="1"/>
</dbReference>
<evidence type="ECO:0000256" key="4">
    <source>
        <dbReference type="ARBA" id="ARBA00022544"/>
    </source>
</evidence>
<dbReference type="PANTHER" id="PTHR34975">
    <property type="entry name" value="SPORE GERMINATION PROTEIN A2"/>
    <property type="match status" value="1"/>
</dbReference>
<sequence>MAGEERITTKQLAVLLIFVIIGDMILVLPSIISSSARQDAWIAALIGLGAGLLLAVVQYSCGISMKRSGFVGLNRTLLGRWAGGVVTLLFILFFMVNCTLMVRETSDFLTTQLFPETPLRAIHFIMIMTIVIGAKYGLTAIARSGEIFFPIFIFLYMALVLLLIPEIDLVRLKPLLGTPLPQFAYGSLVAAVFPFCEMVVMMMILPHVTRRPHMSRDYYMAVVIGGLGSFLVVLFSLLVLGGEMTAFYLYPAYALSQKISVGHFLERLEALLAVNMILSTYIKTVLYFYVFLSGTAQWLGLRDYKSIVVPAGMILFGLAYLFSPTIVYYNTVLLKYWIDVDILFGFVLPLVLLTLYKWKTARGRKRPGAKPT</sequence>
<feature type="transmembrane region" description="Helical" evidence="8">
    <location>
        <begin position="334"/>
        <end position="356"/>
    </location>
</feature>
<feature type="transmembrane region" description="Helical" evidence="8">
    <location>
        <begin position="147"/>
        <end position="164"/>
    </location>
</feature>
<evidence type="ECO:0000256" key="6">
    <source>
        <dbReference type="ARBA" id="ARBA00022989"/>
    </source>
</evidence>
<dbReference type="EMBL" id="RBAH01000007">
    <property type="protein sequence ID" value="RKN84782.1"/>
    <property type="molecule type" value="Genomic_DNA"/>
</dbReference>
<feature type="transmembrane region" description="Helical" evidence="8">
    <location>
        <begin position="270"/>
        <end position="292"/>
    </location>
</feature>
<accession>A0A3B0CHV2</accession>
<keyword evidence="6 8" id="KW-1133">Transmembrane helix</keyword>
<feature type="transmembrane region" description="Helical" evidence="8">
    <location>
        <begin position="81"/>
        <end position="102"/>
    </location>
</feature>
<gene>
    <name evidence="9" type="ORF">D7M11_12415</name>
</gene>
<organism evidence="9 10">
    <name type="scientific">Paenibacillus ginsengarvi</name>
    <dbReference type="NCBI Taxonomy" id="400777"/>
    <lineage>
        <taxon>Bacteria</taxon>
        <taxon>Bacillati</taxon>
        <taxon>Bacillota</taxon>
        <taxon>Bacilli</taxon>
        <taxon>Bacillales</taxon>
        <taxon>Paenibacillaceae</taxon>
        <taxon>Paenibacillus</taxon>
    </lineage>
</organism>
<evidence type="ECO:0000313" key="10">
    <source>
        <dbReference type="Proteomes" id="UP000282311"/>
    </source>
</evidence>
<evidence type="ECO:0000256" key="5">
    <source>
        <dbReference type="ARBA" id="ARBA00022692"/>
    </source>
</evidence>
<feature type="transmembrane region" description="Helical" evidence="8">
    <location>
        <begin position="184"/>
        <end position="206"/>
    </location>
</feature>
<evidence type="ECO:0000256" key="2">
    <source>
        <dbReference type="ARBA" id="ARBA00007998"/>
    </source>
</evidence>
<keyword evidence="4" id="KW-0309">Germination</keyword>
<reference evidence="9 10" key="1">
    <citation type="journal article" date="2007" name="Int. J. Syst. Evol. Microbiol.">
        <title>Paenibacillus ginsengarvi sp. nov., isolated from soil from ginseng cultivation.</title>
        <authorList>
            <person name="Yoon M.H."/>
            <person name="Ten L.N."/>
            <person name="Im W.T."/>
        </authorList>
    </citation>
    <scope>NUCLEOTIDE SEQUENCE [LARGE SCALE GENOMIC DNA]</scope>
    <source>
        <strain evidence="9 10">KCTC 13059</strain>
    </source>
</reference>
<dbReference type="InterPro" id="IPR004761">
    <property type="entry name" value="Spore_GerAB"/>
</dbReference>
<evidence type="ECO:0000256" key="1">
    <source>
        <dbReference type="ARBA" id="ARBA00004141"/>
    </source>
</evidence>
<keyword evidence="3" id="KW-0813">Transport</keyword>
<evidence type="ECO:0000256" key="3">
    <source>
        <dbReference type="ARBA" id="ARBA00022448"/>
    </source>
</evidence>
<comment type="similarity">
    <text evidence="2">Belongs to the amino acid-polyamine-organocation (APC) superfamily. Spore germination protein (SGP) (TC 2.A.3.9) family.</text>
</comment>
<comment type="caution">
    <text evidence="9">The sequence shown here is derived from an EMBL/GenBank/DDBJ whole genome shotgun (WGS) entry which is preliminary data.</text>
</comment>